<dbReference type="AlphaFoldDB" id="A0A9J7AVG9"/>
<dbReference type="RefSeq" id="WP_257768036.1">
    <property type="nucleotide sequence ID" value="NZ_CP102480.1"/>
</dbReference>
<sequence>MRWRTALGGVIMILGLLAYIAGTVTFANLLLPQHWLAEILFYPITGFIWIFPAIWLIGWTKKDKEPPAR</sequence>
<name>A0A9J7AVG9_9PROT</name>
<protein>
    <submittedName>
        <fullName evidence="2">DUF2842 domain-containing protein</fullName>
    </submittedName>
</protein>
<evidence type="ECO:0000313" key="3">
    <source>
        <dbReference type="Proteomes" id="UP001060336"/>
    </source>
</evidence>
<reference evidence="2" key="1">
    <citation type="submission" date="2022-08" db="EMBL/GenBank/DDBJ databases">
        <title>Nisaea acidiphila sp. nov., isolated from a marine algal debris and emended description of the genus Nisaea Urios et al. 2008.</title>
        <authorList>
            <person name="Kwon K."/>
        </authorList>
    </citation>
    <scope>NUCLEOTIDE SEQUENCE</scope>
    <source>
        <strain evidence="2">MEBiC11861</strain>
    </source>
</reference>
<dbReference type="InterPro" id="IPR021265">
    <property type="entry name" value="DUF2842"/>
</dbReference>
<evidence type="ECO:0000256" key="1">
    <source>
        <dbReference type="SAM" id="Phobius"/>
    </source>
</evidence>
<keyword evidence="1" id="KW-0472">Membrane</keyword>
<evidence type="ECO:0000313" key="2">
    <source>
        <dbReference type="EMBL" id="UUX49405.1"/>
    </source>
</evidence>
<feature type="transmembrane region" description="Helical" evidence="1">
    <location>
        <begin position="7"/>
        <end position="27"/>
    </location>
</feature>
<proteinExistence type="predicted"/>
<dbReference type="Proteomes" id="UP001060336">
    <property type="component" value="Chromosome"/>
</dbReference>
<dbReference type="EMBL" id="CP102480">
    <property type="protein sequence ID" value="UUX49405.1"/>
    <property type="molecule type" value="Genomic_DNA"/>
</dbReference>
<keyword evidence="1" id="KW-1133">Transmembrane helix</keyword>
<organism evidence="2 3">
    <name type="scientific">Nisaea acidiphila</name>
    <dbReference type="NCBI Taxonomy" id="1862145"/>
    <lineage>
        <taxon>Bacteria</taxon>
        <taxon>Pseudomonadati</taxon>
        <taxon>Pseudomonadota</taxon>
        <taxon>Alphaproteobacteria</taxon>
        <taxon>Rhodospirillales</taxon>
        <taxon>Thalassobaculaceae</taxon>
        <taxon>Nisaea</taxon>
    </lineage>
</organism>
<feature type="transmembrane region" description="Helical" evidence="1">
    <location>
        <begin position="39"/>
        <end position="59"/>
    </location>
</feature>
<keyword evidence="1" id="KW-0812">Transmembrane</keyword>
<dbReference type="KEGG" id="naci:NUH88_18635"/>
<dbReference type="Pfam" id="PF11003">
    <property type="entry name" value="DUF2842"/>
    <property type="match status" value="1"/>
</dbReference>
<accession>A0A9J7AVG9</accession>
<keyword evidence="3" id="KW-1185">Reference proteome</keyword>
<gene>
    <name evidence="2" type="ORF">NUH88_18635</name>
</gene>